<sequence>MLKEQRTDKALQTNSDLDKHQAQVSLHRHYSWTLTQFTTRLSQAFGPPSGQDASGGARTRDRRVPADLRADSLATLPPTPLTLLWTSYIHKNQK</sequence>
<dbReference type="EMBL" id="BLXT01007705">
    <property type="protein sequence ID" value="GFO41648.1"/>
    <property type="molecule type" value="Genomic_DNA"/>
</dbReference>
<accession>A0AAV4DC73</accession>
<gene>
    <name evidence="2" type="ORF">PoB_006815300</name>
</gene>
<feature type="region of interest" description="Disordered" evidence="1">
    <location>
        <begin position="42"/>
        <end position="63"/>
    </location>
</feature>
<keyword evidence="3" id="KW-1185">Reference proteome</keyword>
<feature type="region of interest" description="Disordered" evidence="1">
    <location>
        <begin position="1"/>
        <end position="20"/>
    </location>
</feature>
<reference evidence="2 3" key="1">
    <citation type="journal article" date="2021" name="Elife">
        <title>Chloroplast acquisition without the gene transfer in kleptoplastic sea slugs, Plakobranchus ocellatus.</title>
        <authorList>
            <person name="Maeda T."/>
            <person name="Takahashi S."/>
            <person name="Yoshida T."/>
            <person name="Shimamura S."/>
            <person name="Takaki Y."/>
            <person name="Nagai Y."/>
            <person name="Toyoda A."/>
            <person name="Suzuki Y."/>
            <person name="Arimoto A."/>
            <person name="Ishii H."/>
            <person name="Satoh N."/>
            <person name="Nishiyama T."/>
            <person name="Hasebe M."/>
            <person name="Maruyama T."/>
            <person name="Minagawa J."/>
            <person name="Obokata J."/>
            <person name="Shigenobu S."/>
        </authorList>
    </citation>
    <scope>NUCLEOTIDE SEQUENCE [LARGE SCALE GENOMIC DNA]</scope>
</reference>
<proteinExistence type="predicted"/>
<dbReference type="AlphaFoldDB" id="A0AAV4DC73"/>
<comment type="caution">
    <text evidence="2">The sequence shown here is derived from an EMBL/GenBank/DDBJ whole genome shotgun (WGS) entry which is preliminary data.</text>
</comment>
<organism evidence="2 3">
    <name type="scientific">Plakobranchus ocellatus</name>
    <dbReference type="NCBI Taxonomy" id="259542"/>
    <lineage>
        <taxon>Eukaryota</taxon>
        <taxon>Metazoa</taxon>
        <taxon>Spiralia</taxon>
        <taxon>Lophotrochozoa</taxon>
        <taxon>Mollusca</taxon>
        <taxon>Gastropoda</taxon>
        <taxon>Heterobranchia</taxon>
        <taxon>Euthyneura</taxon>
        <taxon>Panpulmonata</taxon>
        <taxon>Sacoglossa</taxon>
        <taxon>Placobranchoidea</taxon>
        <taxon>Plakobranchidae</taxon>
        <taxon>Plakobranchus</taxon>
    </lineage>
</organism>
<evidence type="ECO:0000313" key="2">
    <source>
        <dbReference type="EMBL" id="GFO41648.1"/>
    </source>
</evidence>
<evidence type="ECO:0000313" key="3">
    <source>
        <dbReference type="Proteomes" id="UP000735302"/>
    </source>
</evidence>
<dbReference type="Proteomes" id="UP000735302">
    <property type="component" value="Unassembled WGS sequence"/>
</dbReference>
<name>A0AAV4DC73_9GAST</name>
<evidence type="ECO:0000256" key="1">
    <source>
        <dbReference type="SAM" id="MobiDB-lite"/>
    </source>
</evidence>
<protein>
    <submittedName>
        <fullName evidence="2">Uncharacterized protein</fullName>
    </submittedName>
</protein>